<feature type="signal peptide" evidence="2">
    <location>
        <begin position="1"/>
        <end position="18"/>
    </location>
</feature>
<evidence type="ECO:0000313" key="4">
    <source>
        <dbReference type="EMBL" id="MBB4806211.1"/>
    </source>
</evidence>
<accession>A0A840K9V0</accession>
<dbReference type="PANTHER" id="PTHR13318:SF190">
    <property type="entry name" value="PARTNER OF PAIRED, ISOFORM B"/>
    <property type="match status" value="1"/>
</dbReference>
<dbReference type="GO" id="GO:0019005">
    <property type="term" value="C:SCF ubiquitin ligase complex"/>
    <property type="evidence" value="ECO:0007669"/>
    <property type="project" value="TreeGrafter"/>
</dbReference>
<reference evidence="4 5" key="1">
    <citation type="submission" date="2020-08" db="EMBL/GenBank/DDBJ databases">
        <title>Functional genomics of gut bacteria from endangered species of beetles.</title>
        <authorList>
            <person name="Carlos-Shanley C."/>
        </authorList>
    </citation>
    <scope>NUCLEOTIDE SEQUENCE [LARGE SCALE GENOMIC DNA]</scope>
    <source>
        <strain evidence="4 5">S00151</strain>
    </source>
</reference>
<evidence type="ECO:0000256" key="2">
    <source>
        <dbReference type="SAM" id="SignalP"/>
    </source>
</evidence>
<gene>
    <name evidence="4" type="ORF">HNP38_001483</name>
</gene>
<keyword evidence="5" id="KW-1185">Reference proteome</keyword>
<dbReference type="Gene3D" id="3.80.10.10">
    <property type="entry name" value="Ribonuclease Inhibitor"/>
    <property type="match status" value="1"/>
</dbReference>
<feature type="chain" id="PRO_5032923841" description="Secretion system C-terminal sorting domain-containing protein" evidence="2">
    <location>
        <begin position="19"/>
        <end position="649"/>
    </location>
</feature>
<evidence type="ECO:0000259" key="3">
    <source>
        <dbReference type="Pfam" id="PF18962"/>
    </source>
</evidence>
<dbReference type="AlphaFoldDB" id="A0A840K9V0"/>
<dbReference type="EMBL" id="JACHLE010000001">
    <property type="protein sequence ID" value="MBB4806211.1"/>
    <property type="molecule type" value="Genomic_DNA"/>
</dbReference>
<protein>
    <recommendedName>
        <fullName evidence="3">Secretion system C-terminal sorting domain-containing protein</fullName>
    </recommendedName>
</protein>
<name>A0A840K9V0_9FLAO</name>
<dbReference type="RefSeq" id="WP_184186833.1">
    <property type="nucleotide sequence ID" value="NZ_JACHLE010000001.1"/>
</dbReference>
<evidence type="ECO:0000313" key="5">
    <source>
        <dbReference type="Proteomes" id="UP000592180"/>
    </source>
</evidence>
<dbReference type="InterPro" id="IPR032675">
    <property type="entry name" value="LRR_dom_sf"/>
</dbReference>
<dbReference type="NCBIfam" id="TIGR04183">
    <property type="entry name" value="Por_Secre_tail"/>
    <property type="match status" value="1"/>
</dbReference>
<dbReference type="InterPro" id="IPR026444">
    <property type="entry name" value="Secre_tail"/>
</dbReference>
<feature type="domain" description="Secretion system C-terminal sorting" evidence="3">
    <location>
        <begin position="579"/>
        <end position="647"/>
    </location>
</feature>
<dbReference type="PANTHER" id="PTHR13318">
    <property type="entry name" value="PARTNER OF PAIRED, ISOFORM B-RELATED"/>
    <property type="match status" value="1"/>
</dbReference>
<organism evidence="4 5">
    <name type="scientific">Chryseobacterium defluvii</name>
    <dbReference type="NCBI Taxonomy" id="160396"/>
    <lineage>
        <taxon>Bacteria</taxon>
        <taxon>Pseudomonadati</taxon>
        <taxon>Bacteroidota</taxon>
        <taxon>Flavobacteriia</taxon>
        <taxon>Flavobacteriales</taxon>
        <taxon>Weeksellaceae</taxon>
        <taxon>Chryseobacterium group</taxon>
        <taxon>Chryseobacterium</taxon>
    </lineage>
</organism>
<keyword evidence="1 2" id="KW-0732">Signal</keyword>
<comment type="caution">
    <text evidence="4">The sequence shown here is derived from an EMBL/GenBank/DDBJ whole genome shotgun (WGS) entry which is preliminary data.</text>
</comment>
<dbReference type="SUPFAM" id="SSF52058">
    <property type="entry name" value="L domain-like"/>
    <property type="match status" value="1"/>
</dbReference>
<dbReference type="GO" id="GO:0031146">
    <property type="term" value="P:SCF-dependent proteasomal ubiquitin-dependent protein catabolic process"/>
    <property type="evidence" value="ECO:0007669"/>
    <property type="project" value="TreeGrafter"/>
</dbReference>
<sequence>MNKILLTLSISLSSMAYSQNLNFTDSKFKALLLSSNTNNQIAKDSSGNFIAIDTNGDGDIQVSEAAQITALTIKQDPNQMYIDPDGNLYDPNNVNTAYYNSHLPDGISDALLFPNLEELYFWDTKAANIGFINNSKIRKVQGMPVYYGFTSSSIVTNPAPINLLFDNCSGIQNISDVIAYQATMLPWTSPENSLTIKNCSQINSNAVVDSAGLQELYIENSNIGVLTFNSCALLEKISVPNLNTLTSISVLGDTGMVHDLELIANNCINLQEIVAETNIGTFVRNYFTSVNLNGCTSLKKIVGLNPTSINFSSAGLINLEELDCSYYNKLGYYATPGITFGNLTYLNLAGLPKLKKLKAFNQPITNDINFSTATTLEKIDITNSCGYMTAVNANNLPNLTTLKTDIILINATSPDLHFDLQQINAQNCTALTDLQIGGNYDLKSLNLQNCSSLPTLNLGTSPISPSIYFPELNSLNIKQCTALEDLSITHTKLTELNASNCIALSYLTLEYNANLTYANIQNGSIENTIFSNNNANLAMCVDSSQLSDLQNTYPDIIFTSNCENVLSTNSVSKENEIDIFPNPAKDSVQVKSSDIIKNIQLFDQQGRLILERIFNQNLVKIDLSSYPNGIYMMKIITGKTEISKKIIKN</sequence>
<dbReference type="Proteomes" id="UP000592180">
    <property type="component" value="Unassembled WGS sequence"/>
</dbReference>
<proteinExistence type="predicted"/>
<dbReference type="Pfam" id="PF18962">
    <property type="entry name" value="Por_Secre_tail"/>
    <property type="match status" value="1"/>
</dbReference>
<evidence type="ECO:0000256" key="1">
    <source>
        <dbReference type="ARBA" id="ARBA00022729"/>
    </source>
</evidence>